<keyword evidence="2" id="KW-1185">Reference proteome</keyword>
<reference evidence="1" key="1">
    <citation type="submission" date="2019-04" db="EMBL/GenBank/DDBJ databases">
        <title>Sequencing of skin fungus with MAO and IRED activity.</title>
        <authorList>
            <person name="Marsaioli A.J."/>
            <person name="Bonatto J.M.C."/>
            <person name="Reis Junior O."/>
        </authorList>
    </citation>
    <scope>NUCLEOTIDE SEQUENCE</scope>
    <source>
        <strain evidence="1">30M1</strain>
    </source>
</reference>
<proteinExistence type="predicted"/>
<sequence>MECGMKVYVFCYKFGKGQIMSTSMKNDGIVCVAGLMTLRLKEPTVDLSYKNGHMYVVDEGQMIKIVNGCKNMIEGMIYELSVSRDKVTNSIMLSNPKERLSKHSPNAVDIVRRAMMVVSGTRIGYSLVRHREHVLHIEEVRVRDDAVARKRDQEGDRDLRLGQAPGVAPDVPLKFLLHHDRP</sequence>
<gene>
    <name evidence="1" type="ORF">E8E13_004922</name>
</gene>
<organism evidence="1 2">
    <name type="scientific">Curvularia kusanoi</name>
    <name type="common">Cochliobolus kusanoi</name>
    <dbReference type="NCBI Taxonomy" id="90978"/>
    <lineage>
        <taxon>Eukaryota</taxon>
        <taxon>Fungi</taxon>
        <taxon>Dikarya</taxon>
        <taxon>Ascomycota</taxon>
        <taxon>Pezizomycotina</taxon>
        <taxon>Dothideomycetes</taxon>
        <taxon>Pleosporomycetidae</taxon>
        <taxon>Pleosporales</taxon>
        <taxon>Pleosporineae</taxon>
        <taxon>Pleosporaceae</taxon>
        <taxon>Curvularia</taxon>
    </lineage>
</organism>
<dbReference type="OrthoDB" id="5425347at2759"/>
<comment type="caution">
    <text evidence="1">The sequence shown here is derived from an EMBL/GenBank/DDBJ whole genome shotgun (WGS) entry which is preliminary data.</text>
</comment>
<dbReference type="AlphaFoldDB" id="A0A9P4TM62"/>
<name>A0A9P4TM62_CURKU</name>
<dbReference type="Proteomes" id="UP000801428">
    <property type="component" value="Unassembled WGS sequence"/>
</dbReference>
<evidence type="ECO:0000313" key="2">
    <source>
        <dbReference type="Proteomes" id="UP000801428"/>
    </source>
</evidence>
<dbReference type="EMBL" id="SWKU01000002">
    <property type="protein sequence ID" value="KAF3009535.1"/>
    <property type="molecule type" value="Genomic_DNA"/>
</dbReference>
<protein>
    <submittedName>
        <fullName evidence="1">Uncharacterized protein</fullName>
    </submittedName>
</protein>
<accession>A0A9P4TM62</accession>
<evidence type="ECO:0000313" key="1">
    <source>
        <dbReference type="EMBL" id="KAF3009535.1"/>
    </source>
</evidence>